<comment type="caution">
    <text evidence="2">The sequence shown here is derived from an EMBL/GenBank/DDBJ whole genome shotgun (WGS) entry which is preliminary data.</text>
</comment>
<reference evidence="2 3" key="1">
    <citation type="submission" date="2021-01" db="EMBL/GenBank/DDBJ databases">
        <title>Carboxyliciviraga sp.nov., isolated from coastal sediments.</title>
        <authorList>
            <person name="Lu D."/>
            <person name="Zhang T."/>
        </authorList>
    </citation>
    <scope>NUCLEOTIDE SEQUENCE [LARGE SCALE GENOMIC DNA]</scope>
    <source>
        <strain evidence="2 3">N1Y132</strain>
    </source>
</reference>
<evidence type="ECO:0000256" key="1">
    <source>
        <dbReference type="SAM" id="SignalP"/>
    </source>
</evidence>
<organism evidence="2 3">
    <name type="scientific">Carboxylicivirga marina</name>
    <dbReference type="NCBI Taxonomy" id="2800988"/>
    <lineage>
        <taxon>Bacteria</taxon>
        <taxon>Pseudomonadati</taxon>
        <taxon>Bacteroidota</taxon>
        <taxon>Bacteroidia</taxon>
        <taxon>Marinilabiliales</taxon>
        <taxon>Marinilabiliaceae</taxon>
        <taxon>Carboxylicivirga</taxon>
    </lineage>
</organism>
<dbReference type="SUPFAM" id="SSF47781">
    <property type="entry name" value="RuvA domain 2-like"/>
    <property type="match status" value="1"/>
</dbReference>
<dbReference type="EMBL" id="JAENRR010000036">
    <property type="protein sequence ID" value="MBK3518544.1"/>
    <property type="molecule type" value="Genomic_DNA"/>
</dbReference>
<keyword evidence="3" id="KW-1185">Reference proteome</keyword>
<evidence type="ECO:0000313" key="2">
    <source>
        <dbReference type="EMBL" id="MBK3518544.1"/>
    </source>
</evidence>
<feature type="chain" id="PRO_5045952136" evidence="1">
    <location>
        <begin position="22"/>
        <end position="674"/>
    </location>
</feature>
<name>A0ABS1HLJ3_9BACT</name>
<accession>A0ABS1HLJ3</accession>
<dbReference type="Proteomes" id="UP000605676">
    <property type="component" value="Unassembled WGS sequence"/>
</dbReference>
<dbReference type="InterPro" id="IPR010994">
    <property type="entry name" value="RuvA_2-like"/>
</dbReference>
<proteinExistence type="predicted"/>
<keyword evidence="1" id="KW-0732">Signal</keyword>
<feature type="signal peptide" evidence="1">
    <location>
        <begin position="1"/>
        <end position="21"/>
    </location>
</feature>
<dbReference type="RefSeq" id="WP_200465771.1">
    <property type="nucleotide sequence ID" value="NZ_JAENRR010000036.1"/>
</dbReference>
<protein>
    <submittedName>
        <fullName evidence="2">Helix-hairpin-helix domain-containing protein</fullName>
    </submittedName>
</protein>
<gene>
    <name evidence="2" type="ORF">JIV24_14460</name>
</gene>
<evidence type="ECO:0000313" key="3">
    <source>
        <dbReference type="Proteomes" id="UP000605676"/>
    </source>
</evidence>
<sequence length="674" mass="78043">MNMIRSFVLTICLCISTSVVAQQDEDLQKMIIDMLETMADQKIGNANYEELVNDLVSLSQHPINLNEAEKEELEQLFFLSDLQIENILFYRYTNGQLFSIYELQAVEKMDSETIRYLLPFVTVAPVEQKVKMRVFGNIMSRMQSTIQTPVGYLAKNDSTSAAFLGSKEKWMMRGRIKYGDKLDAGFTLEKDQGEQAFPNYFPAADFSSAFLRFNKPVKFIDSWIIGDYRLSFGQGVGVWTDMAFSKSTETAQLRRRAKGINAYTSVNESSFLRGSALRFKFRGWSFSPFVSYKKRDASFVSDSVNDMLVSSLQETGYHRTATELTNRMVIKEKVYGAQTAYKHHLFHIDAGYVNWQIDDAIEEKTHLKNKYRFSGNKQECLWLAHSIFLHKLTVFGEVAIQNLDDYGVYQGITYNPGFDVVVSLAYRKYSKGYTAILSNPFSESSTRGGESGVFTSIRLKPASRLTIKAFTDMFQCDWLRYNVYRPSEGFEWFAQANYDISQQHLAYVRYKSTQKEINSSVNSALYQVISYQKDNIRLFYAYQPSDKWRFQTQFEQAIYREEVSSKGWMAFQDVKYTSGKYQAALRYVLFDIDDYNSRIYSYEPDVLYAFTIPAYMNKGTRIILNLNVKPIKNLRIWGRVAHTNYTGLKQIGSGHQLIEGNQLTEWKLQLQYRF</sequence>